<dbReference type="Proteomes" id="UP001597400">
    <property type="component" value="Unassembled WGS sequence"/>
</dbReference>
<proteinExistence type="predicted"/>
<keyword evidence="2" id="KW-1185">Reference proteome</keyword>
<gene>
    <name evidence="1" type="ORF">ACFSGX_11940</name>
</gene>
<reference evidence="2" key="1">
    <citation type="journal article" date="2019" name="Int. J. Syst. Evol. Microbiol.">
        <title>The Global Catalogue of Microorganisms (GCM) 10K type strain sequencing project: providing services to taxonomists for standard genome sequencing and annotation.</title>
        <authorList>
            <consortium name="The Broad Institute Genomics Platform"/>
            <consortium name="The Broad Institute Genome Sequencing Center for Infectious Disease"/>
            <person name="Wu L."/>
            <person name="Ma J."/>
        </authorList>
    </citation>
    <scope>NUCLEOTIDE SEQUENCE [LARGE SCALE GENOMIC DNA]</scope>
    <source>
        <strain evidence="2">CGMCC 1.12702</strain>
    </source>
</reference>
<dbReference type="EMBL" id="JBHUGS010000003">
    <property type="protein sequence ID" value="MFD1951475.1"/>
    <property type="molecule type" value="Genomic_DNA"/>
</dbReference>
<organism evidence="1 2">
    <name type="scientific">Sphingomonas arantia</name>
    <dbReference type="NCBI Taxonomy" id="1460676"/>
    <lineage>
        <taxon>Bacteria</taxon>
        <taxon>Pseudomonadati</taxon>
        <taxon>Pseudomonadota</taxon>
        <taxon>Alphaproteobacteria</taxon>
        <taxon>Sphingomonadales</taxon>
        <taxon>Sphingomonadaceae</taxon>
        <taxon>Sphingomonas</taxon>
    </lineage>
</organism>
<accession>A0ABW4U097</accession>
<protein>
    <recommendedName>
        <fullName evidence="3">Lipoyl-binding domain-containing protein</fullName>
    </recommendedName>
</protein>
<evidence type="ECO:0008006" key="3">
    <source>
        <dbReference type="Google" id="ProtNLM"/>
    </source>
</evidence>
<comment type="caution">
    <text evidence="1">The sequence shown here is derived from an EMBL/GenBank/DDBJ whole genome shotgun (WGS) entry which is preliminary data.</text>
</comment>
<evidence type="ECO:0000313" key="1">
    <source>
        <dbReference type="EMBL" id="MFD1951475.1"/>
    </source>
</evidence>
<sequence>MIFELLGRIRPQDFEKIIALLRDFLLSHGIHTISDIQLSFFAWGDGVRKHVSDESGDMITVRLNAEELVTFHESSARIELPPGSRLSVGQTVVQIPTQFA</sequence>
<dbReference type="RefSeq" id="WP_380930183.1">
    <property type="nucleotide sequence ID" value="NZ_JBHUGS010000003.1"/>
</dbReference>
<evidence type="ECO:0000313" key="2">
    <source>
        <dbReference type="Proteomes" id="UP001597400"/>
    </source>
</evidence>
<name>A0ABW4U097_9SPHN</name>